<dbReference type="PANTHER" id="PTHR45740:SF2">
    <property type="entry name" value="POLY [ADP-RIBOSE] POLYMERASE"/>
    <property type="match status" value="1"/>
</dbReference>
<dbReference type="PANTHER" id="PTHR45740">
    <property type="entry name" value="POLY [ADP-RIBOSE] POLYMERASE"/>
    <property type="match status" value="1"/>
</dbReference>
<keyword evidence="1" id="KW-0328">Glycosyltransferase</keyword>
<dbReference type="AlphaFoldDB" id="A0AAV2HY36"/>
<reference evidence="4 5" key="1">
    <citation type="submission" date="2024-04" db="EMBL/GenBank/DDBJ databases">
        <authorList>
            <consortium name="Genoscope - CEA"/>
            <person name="William W."/>
        </authorList>
    </citation>
    <scope>NUCLEOTIDE SEQUENCE [LARGE SCALE GENOMIC DNA]</scope>
</reference>
<dbReference type="InterPro" id="IPR051712">
    <property type="entry name" value="ARTD-AVP"/>
</dbReference>
<evidence type="ECO:0000256" key="1">
    <source>
        <dbReference type="RuleBase" id="RU362114"/>
    </source>
</evidence>
<name>A0AAV2HY36_LYMST</name>
<dbReference type="InterPro" id="IPR012317">
    <property type="entry name" value="Poly(ADP-ribose)pol_cat_dom"/>
</dbReference>
<evidence type="ECO:0000259" key="3">
    <source>
        <dbReference type="PROSITE" id="PS51059"/>
    </source>
</evidence>
<keyword evidence="1" id="KW-0520">NAD</keyword>
<dbReference type="PROSITE" id="PS51059">
    <property type="entry name" value="PARP_CATALYTIC"/>
    <property type="match status" value="1"/>
</dbReference>
<dbReference type="GO" id="GO:0005634">
    <property type="term" value="C:nucleus"/>
    <property type="evidence" value="ECO:0007669"/>
    <property type="project" value="TreeGrafter"/>
</dbReference>
<evidence type="ECO:0000313" key="4">
    <source>
        <dbReference type="EMBL" id="CAL1537023.1"/>
    </source>
</evidence>
<comment type="caution">
    <text evidence="4">The sequence shown here is derived from an EMBL/GenBank/DDBJ whole genome shotgun (WGS) entry which is preliminary data.</text>
</comment>
<dbReference type="GO" id="GO:1990404">
    <property type="term" value="F:NAD+-protein mono-ADP-ribosyltransferase activity"/>
    <property type="evidence" value="ECO:0007669"/>
    <property type="project" value="TreeGrafter"/>
</dbReference>
<organism evidence="4 5">
    <name type="scientific">Lymnaea stagnalis</name>
    <name type="common">Great pond snail</name>
    <name type="synonym">Helix stagnalis</name>
    <dbReference type="NCBI Taxonomy" id="6523"/>
    <lineage>
        <taxon>Eukaryota</taxon>
        <taxon>Metazoa</taxon>
        <taxon>Spiralia</taxon>
        <taxon>Lophotrochozoa</taxon>
        <taxon>Mollusca</taxon>
        <taxon>Gastropoda</taxon>
        <taxon>Heterobranchia</taxon>
        <taxon>Euthyneura</taxon>
        <taxon>Panpulmonata</taxon>
        <taxon>Hygrophila</taxon>
        <taxon>Lymnaeoidea</taxon>
        <taxon>Lymnaeidae</taxon>
        <taxon>Lymnaea</taxon>
    </lineage>
</organism>
<dbReference type="EMBL" id="CAXITT010000246">
    <property type="protein sequence ID" value="CAL1537023.1"/>
    <property type="molecule type" value="Genomic_DNA"/>
</dbReference>
<dbReference type="Gene3D" id="3.90.228.10">
    <property type="match status" value="1"/>
</dbReference>
<dbReference type="Pfam" id="PF00644">
    <property type="entry name" value="PARP"/>
    <property type="match status" value="1"/>
</dbReference>
<keyword evidence="5" id="KW-1185">Reference proteome</keyword>
<proteinExistence type="predicted"/>
<keyword evidence="2" id="KW-0732">Signal</keyword>
<evidence type="ECO:0000256" key="2">
    <source>
        <dbReference type="SAM" id="SignalP"/>
    </source>
</evidence>
<accession>A0AAV2HY36</accession>
<keyword evidence="1" id="KW-0808">Transferase</keyword>
<sequence length="324" mass="36082">MDLKLNLFVSALIALASIPADCDAASTTQPPPARGTDAFVEYASTLDVQPPSYWTQQSPTNWSIVDVDQATKDAISALVDQTWDQGLIGKGDDGRNLNQTRIKVTNVKRIENPKLFNKYGARRQEILNALKKLAPRVASLNGSRGDVSTSQNLPKSITDQVYTEVNEHYFFHGTKVRYVNLIAENGFNMSVAGLGQFGRGIYGAERSTKSDQYTDATGPFQNMLLVRMTLGNVYLCRTNETRLLIRNASLPPTKDDTGNLVTYNSVMSDFKDDVLGVFREFIIYNETQFYPEYVIEYVRMSSAVKVGLAPFTLIMLNLVKYVLG</sequence>
<feature type="signal peptide" evidence="2">
    <location>
        <begin position="1"/>
        <end position="24"/>
    </location>
</feature>
<evidence type="ECO:0000313" key="5">
    <source>
        <dbReference type="Proteomes" id="UP001497497"/>
    </source>
</evidence>
<dbReference type="SUPFAM" id="SSF56399">
    <property type="entry name" value="ADP-ribosylation"/>
    <property type="match status" value="1"/>
</dbReference>
<dbReference type="Proteomes" id="UP001497497">
    <property type="component" value="Unassembled WGS sequence"/>
</dbReference>
<dbReference type="GO" id="GO:0003950">
    <property type="term" value="F:NAD+ poly-ADP-ribosyltransferase activity"/>
    <property type="evidence" value="ECO:0007669"/>
    <property type="project" value="UniProtKB-UniRule"/>
</dbReference>
<dbReference type="EC" id="2.4.2.-" evidence="1"/>
<feature type="chain" id="PRO_5043796999" description="Poly [ADP-ribose] polymerase" evidence="2">
    <location>
        <begin position="25"/>
        <end position="324"/>
    </location>
</feature>
<gene>
    <name evidence="4" type="ORF">GSLYS_00010936001</name>
</gene>
<protein>
    <recommendedName>
        <fullName evidence="1">Poly [ADP-ribose] polymerase</fullName>
        <shortName evidence="1">PARP</shortName>
        <ecNumber evidence="1">2.4.2.-</ecNumber>
    </recommendedName>
</protein>
<feature type="domain" description="PARP catalytic" evidence="3">
    <location>
        <begin position="66"/>
        <end position="306"/>
    </location>
</feature>